<accession>A0ACC0NRH7</accession>
<organism evidence="1 2">
    <name type="scientific">Rhododendron molle</name>
    <name type="common">Chinese azalea</name>
    <name type="synonym">Azalea mollis</name>
    <dbReference type="NCBI Taxonomy" id="49168"/>
    <lineage>
        <taxon>Eukaryota</taxon>
        <taxon>Viridiplantae</taxon>
        <taxon>Streptophyta</taxon>
        <taxon>Embryophyta</taxon>
        <taxon>Tracheophyta</taxon>
        <taxon>Spermatophyta</taxon>
        <taxon>Magnoliopsida</taxon>
        <taxon>eudicotyledons</taxon>
        <taxon>Gunneridae</taxon>
        <taxon>Pentapetalae</taxon>
        <taxon>asterids</taxon>
        <taxon>Ericales</taxon>
        <taxon>Ericaceae</taxon>
        <taxon>Ericoideae</taxon>
        <taxon>Rhodoreae</taxon>
        <taxon>Rhododendron</taxon>
    </lineage>
</organism>
<reference evidence="1" key="1">
    <citation type="submission" date="2022-02" db="EMBL/GenBank/DDBJ databases">
        <title>Plant Genome Project.</title>
        <authorList>
            <person name="Zhang R.-G."/>
        </authorList>
    </citation>
    <scope>NUCLEOTIDE SEQUENCE</scope>
    <source>
        <strain evidence="1">AT1</strain>
    </source>
</reference>
<gene>
    <name evidence="1" type="ORF">RHMOL_Rhmol05G0202600</name>
</gene>
<dbReference type="Proteomes" id="UP001062846">
    <property type="component" value="Chromosome 5"/>
</dbReference>
<proteinExistence type="predicted"/>
<protein>
    <submittedName>
        <fullName evidence="1">Uncharacterized protein</fullName>
    </submittedName>
</protein>
<keyword evidence="2" id="KW-1185">Reference proteome</keyword>
<evidence type="ECO:0000313" key="1">
    <source>
        <dbReference type="EMBL" id="KAI8555805.1"/>
    </source>
</evidence>
<sequence length="179" mass="19863">MMVGVVWMLVLSVVVIGHFRCLVEARPRRILMDTDVNMDDIFALFYVLKQNRSEFDLQVSPFFFFFSRNLNIFSFLAITINTNEWSDAGHAVDHIYDILFMMDRDDIPVGVGGEGVISPNGTIIGHVGGYLPIIDQPHPLSLSPVQLPLPIPPAAAAVPSTTAATTHHRRPPLASPSRR</sequence>
<evidence type="ECO:0000313" key="2">
    <source>
        <dbReference type="Proteomes" id="UP001062846"/>
    </source>
</evidence>
<dbReference type="EMBL" id="CM046392">
    <property type="protein sequence ID" value="KAI8555805.1"/>
    <property type="molecule type" value="Genomic_DNA"/>
</dbReference>
<name>A0ACC0NRH7_RHOML</name>
<comment type="caution">
    <text evidence="1">The sequence shown here is derived from an EMBL/GenBank/DDBJ whole genome shotgun (WGS) entry which is preliminary data.</text>
</comment>